<keyword evidence="2" id="KW-0547">Nucleotide-binding</keyword>
<comment type="caution">
    <text evidence="7">The sequence shown here is derived from an EMBL/GenBank/DDBJ whole genome shotgun (WGS) entry which is preliminary data.</text>
</comment>
<dbReference type="GO" id="GO:0004674">
    <property type="term" value="F:protein serine/threonine kinase activity"/>
    <property type="evidence" value="ECO:0007669"/>
    <property type="project" value="TreeGrafter"/>
</dbReference>
<name>A0A9P7V0Y4_9AGAR</name>
<dbReference type="PROSITE" id="PS00108">
    <property type="entry name" value="PROTEIN_KINASE_ST"/>
    <property type="match status" value="1"/>
</dbReference>
<keyword evidence="3" id="KW-0418">Kinase</keyword>
<dbReference type="OrthoDB" id="4062651at2759"/>
<evidence type="ECO:0000256" key="1">
    <source>
        <dbReference type="ARBA" id="ARBA00022679"/>
    </source>
</evidence>
<evidence type="ECO:0000313" key="7">
    <source>
        <dbReference type="EMBL" id="KAG7098236.1"/>
    </source>
</evidence>
<dbReference type="GO" id="GO:0005524">
    <property type="term" value="F:ATP binding"/>
    <property type="evidence" value="ECO:0007669"/>
    <property type="project" value="UniProtKB-KW"/>
</dbReference>
<keyword evidence="8" id="KW-1185">Reference proteome</keyword>
<organism evidence="7 8">
    <name type="scientific">Marasmius oreades</name>
    <name type="common">fairy-ring Marasmius</name>
    <dbReference type="NCBI Taxonomy" id="181124"/>
    <lineage>
        <taxon>Eukaryota</taxon>
        <taxon>Fungi</taxon>
        <taxon>Dikarya</taxon>
        <taxon>Basidiomycota</taxon>
        <taxon>Agaricomycotina</taxon>
        <taxon>Agaricomycetes</taxon>
        <taxon>Agaricomycetidae</taxon>
        <taxon>Agaricales</taxon>
        <taxon>Marasmiineae</taxon>
        <taxon>Marasmiaceae</taxon>
        <taxon>Marasmius</taxon>
    </lineage>
</organism>
<dbReference type="PROSITE" id="PS50011">
    <property type="entry name" value="PROTEIN_KINASE_DOM"/>
    <property type="match status" value="1"/>
</dbReference>
<evidence type="ECO:0000256" key="2">
    <source>
        <dbReference type="ARBA" id="ARBA00022741"/>
    </source>
</evidence>
<reference evidence="7" key="1">
    <citation type="journal article" date="2021" name="Genome Biol. Evol.">
        <title>The assembled and annotated genome of the fairy-ring fungus Marasmius oreades.</title>
        <authorList>
            <person name="Hiltunen M."/>
            <person name="Ament-Velasquez S.L."/>
            <person name="Johannesson H."/>
        </authorList>
    </citation>
    <scope>NUCLEOTIDE SEQUENCE</scope>
    <source>
        <strain evidence="7">03SP1</strain>
    </source>
</reference>
<dbReference type="GeneID" id="66069276"/>
<dbReference type="InterPro" id="IPR008271">
    <property type="entry name" value="Ser/Thr_kinase_AS"/>
</dbReference>
<dbReference type="SMART" id="SM00220">
    <property type="entry name" value="S_TKc"/>
    <property type="match status" value="1"/>
</dbReference>
<proteinExistence type="predicted"/>
<evidence type="ECO:0000259" key="6">
    <source>
        <dbReference type="PROSITE" id="PS50011"/>
    </source>
</evidence>
<dbReference type="AlphaFoldDB" id="A0A9P7V0Y4"/>
<evidence type="ECO:0000256" key="3">
    <source>
        <dbReference type="ARBA" id="ARBA00022777"/>
    </source>
</evidence>
<dbReference type="Pfam" id="PF07714">
    <property type="entry name" value="PK_Tyr_Ser-Thr"/>
    <property type="match status" value="1"/>
</dbReference>
<dbReference type="EMBL" id="CM032181">
    <property type="protein sequence ID" value="KAG7098236.1"/>
    <property type="molecule type" value="Genomic_DNA"/>
</dbReference>
<evidence type="ECO:0000256" key="5">
    <source>
        <dbReference type="SAM" id="MobiDB-lite"/>
    </source>
</evidence>
<dbReference type="InterPro" id="IPR051681">
    <property type="entry name" value="Ser/Thr_Kinases-Pseudokinases"/>
</dbReference>
<dbReference type="SUPFAM" id="SSF56112">
    <property type="entry name" value="Protein kinase-like (PK-like)"/>
    <property type="match status" value="1"/>
</dbReference>
<keyword evidence="4" id="KW-0067">ATP-binding</keyword>
<sequence>MKRTGSAMVSDCSESKRIPGTRRQALEESIPSAPRQYGLLFQSFSGVSQAVDALTQINCSMALTYRGSPRSRLANWLLFQPYLIRSTVDLVMEDLRSKTATTRETIGKMHANQKDTSARKKAHADEIIRIVTDVQNHEQRNQLFRKRGQDAQIWLNSLQAAAELPEISTELRSSIFKIMLKLSKHSDVTPECLNIKNVTREGEHPIGAGGFGDVWKGKVRQTIVCLKVVRNFQQGNESNSQDLLKQFKREAILWKQLESHPNILPFFGMYDWDGAPGKLCLVSPWMEGGNLAHYLNPRPPKMKPVVDHTTLVTLAYDVASGLEYLHDRKIVHGDLKGVNILIRTLKPLRACIGDFGLSRVSDDHAISLSTTSQSRVEGTLRWLAPELLLDPSCRLSKELQQDEVS</sequence>
<gene>
    <name evidence="7" type="ORF">E1B28_000200</name>
</gene>
<evidence type="ECO:0000313" key="8">
    <source>
        <dbReference type="Proteomes" id="UP001049176"/>
    </source>
</evidence>
<dbReference type="PANTHER" id="PTHR44329:SF288">
    <property type="entry name" value="MITOGEN-ACTIVATED PROTEIN KINASE KINASE KINASE 20"/>
    <property type="match status" value="1"/>
</dbReference>
<keyword evidence="1" id="KW-0808">Transferase</keyword>
<accession>A0A9P7V0Y4</accession>
<protein>
    <recommendedName>
        <fullName evidence="6">Protein kinase domain-containing protein</fullName>
    </recommendedName>
</protein>
<dbReference type="Gene3D" id="1.10.510.10">
    <property type="entry name" value="Transferase(Phosphotransferase) domain 1"/>
    <property type="match status" value="1"/>
</dbReference>
<feature type="region of interest" description="Disordered" evidence="5">
    <location>
        <begin position="1"/>
        <end position="25"/>
    </location>
</feature>
<dbReference type="InterPro" id="IPR000719">
    <property type="entry name" value="Prot_kinase_dom"/>
</dbReference>
<dbReference type="RefSeq" id="XP_043014706.1">
    <property type="nucleotide sequence ID" value="XM_043146006.1"/>
</dbReference>
<feature type="domain" description="Protein kinase" evidence="6">
    <location>
        <begin position="200"/>
        <end position="405"/>
    </location>
</feature>
<dbReference type="Proteomes" id="UP001049176">
    <property type="component" value="Chromosome 1"/>
</dbReference>
<evidence type="ECO:0000256" key="4">
    <source>
        <dbReference type="ARBA" id="ARBA00022840"/>
    </source>
</evidence>
<dbReference type="InterPro" id="IPR001245">
    <property type="entry name" value="Ser-Thr/Tyr_kinase_cat_dom"/>
</dbReference>
<dbReference type="PANTHER" id="PTHR44329">
    <property type="entry name" value="SERINE/THREONINE-PROTEIN KINASE TNNI3K-RELATED"/>
    <property type="match status" value="1"/>
</dbReference>
<dbReference type="InterPro" id="IPR011009">
    <property type="entry name" value="Kinase-like_dom_sf"/>
</dbReference>